<organism evidence="6 7">
    <name type="scientific">Actinacidiphila cocklensis</name>
    <dbReference type="NCBI Taxonomy" id="887465"/>
    <lineage>
        <taxon>Bacteria</taxon>
        <taxon>Bacillati</taxon>
        <taxon>Actinomycetota</taxon>
        <taxon>Actinomycetes</taxon>
        <taxon>Kitasatosporales</taxon>
        <taxon>Streptomycetaceae</taxon>
        <taxon>Actinacidiphila</taxon>
    </lineage>
</organism>
<name>A0A9W4DSL7_9ACTN</name>
<sequence length="262" mass="28210">MGDELLLLAIVPGRRRIRIRAEDRLRFALRAAELAELSLAGRIAVGPRRIEVLDSRRVDVPRLSNILHGLDTATVPPSPQSWLRGTPRSLTTEYLSRLEDQKTVRVRRQRVRSGSTRHDILSVDLPRRQAVLDRLGRVVFGGVEDARDLTLLVLAQTAGIAAALYPGLHGSAARRRTAALAATDPLPGLADATRTADEELATTIAAATGDLSCRLGGELRSLYSDTTTGGHSLGHDLSSSTWSEGHTGGSHHHDSGGGHGDW</sequence>
<evidence type="ECO:0000256" key="2">
    <source>
        <dbReference type="ARBA" id="ARBA00023034"/>
    </source>
</evidence>
<evidence type="ECO:0000313" key="6">
    <source>
        <dbReference type="EMBL" id="CAG6395461.1"/>
    </source>
</evidence>
<proteinExistence type="predicted"/>
<dbReference type="InterPro" id="IPR008628">
    <property type="entry name" value="GPP34-like"/>
</dbReference>
<keyword evidence="4" id="KW-0472">Membrane</keyword>
<evidence type="ECO:0000256" key="4">
    <source>
        <dbReference type="ARBA" id="ARBA00023136"/>
    </source>
</evidence>
<accession>A0A9W4DSL7</accession>
<reference evidence="6" key="1">
    <citation type="submission" date="2021-05" db="EMBL/GenBank/DDBJ databases">
        <authorList>
            <person name="Arsene-Ploetze F."/>
        </authorList>
    </citation>
    <scope>NUCLEOTIDE SEQUENCE</scope>
    <source>
        <strain evidence="6">DSM 42138</strain>
    </source>
</reference>
<dbReference type="Pfam" id="PF05719">
    <property type="entry name" value="GPP34"/>
    <property type="match status" value="1"/>
</dbReference>
<keyword evidence="7" id="KW-1185">Reference proteome</keyword>
<evidence type="ECO:0000256" key="3">
    <source>
        <dbReference type="ARBA" id="ARBA00023121"/>
    </source>
</evidence>
<dbReference type="GO" id="GO:0070273">
    <property type="term" value="F:phosphatidylinositol-4-phosphate binding"/>
    <property type="evidence" value="ECO:0007669"/>
    <property type="project" value="InterPro"/>
</dbReference>
<gene>
    <name evidence="6" type="ORF">SCOCK_320062</name>
</gene>
<comment type="subcellular location">
    <subcellularLocation>
        <location evidence="1">Golgi apparatus membrane</location>
        <topology evidence="1">Peripheral membrane protein</topology>
        <orientation evidence="1">Cytoplasmic side</orientation>
    </subcellularLocation>
</comment>
<feature type="region of interest" description="Disordered" evidence="5">
    <location>
        <begin position="234"/>
        <end position="262"/>
    </location>
</feature>
<keyword evidence="3" id="KW-0446">Lipid-binding</keyword>
<dbReference type="RefSeq" id="WP_251492675.1">
    <property type="nucleotide sequence ID" value="NZ_CAJSLV010000062.1"/>
</dbReference>
<feature type="compositionally biased region" description="Basic and acidic residues" evidence="5">
    <location>
        <begin position="251"/>
        <end position="262"/>
    </location>
</feature>
<dbReference type="EMBL" id="CAJSLV010000062">
    <property type="protein sequence ID" value="CAG6395461.1"/>
    <property type="molecule type" value="Genomic_DNA"/>
</dbReference>
<evidence type="ECO:0000313" key="7">
    <source>
        <dbReference type="Proteomes" id="UP001152519"/>
    </source>
</evidence>
<comment type="caution">
    <text evidence="6">The sequence shown here is derived from an EMBL/GenBank/DDBJ whole genome shotgun (WGS) entry which is preliminary data.</text>
</comment>
<evidence type="ECO:0000256" key="5">
    <source>
        <dbReference type="SAM" id="MobiDB-lite"/>
    </source>
</evidence>
<dbReference type="GO" id="GO:0005737">
    <property type="term" value="C:cytoplasm"/>
    <property type="evidence" value="ECO:0007669"/>
    <property type="project" value="UniProtKB-ARBA"/>
</dbReference>
<protein>
    <submittedName>
        <fullName evidence="6">Golgi phosphoprotein 3 (GPP34)</fullName>
    </submittedName>
</protein>
<evidence type="ECO:0000256" key="1">
    <source>
        <dbReference type="ARBA" id="ARBA00004255"/>
    </source>
</evidence>
<dbReference type="InterPro" id="IPR038261">
    <property type="entry name" value="GPP34-like_sf"/>
</dbReference>
<dbReference type="Proteomes" id="UP001152519">
    <property type="component" value="Unassembled WGS sequence"/>
</dbReference>
<dbReference type="GO" id="GO:0012505">
    <property type="term" value="C:endomembrane system"/>
    <property type="evidence" value="ECO:0007669"/>
    <property type="project" value="UniProtKB-ARBA"/>
</dbReference>
<dbReference type="AlphaFoldDB" id="A0A9W4DSL7"/>
<keyword evidence="2" id="KW-0333">Golgi apparatus</keyword>
<feature type="compositionally biased region" description="Low complexity" evidence="5">
    <location>
        <begin position="235"/>
        <end position="245"/>
    </location>
</feature>
<dbReference type="Gene3D" id="1.10.3630.10">
    <property type="entry name" value="yeast vps74-n-term truncation variant domain like"/>
    <property type="match status" value="1"/>
</dbReference>